<dbReference type="SUPFAM" id="SSF53474">
    <property type="entry name" value="alpha/beta-Hydrolases"/>
    <property type="match status" value="1"/>
</dbReference>
<dbReference type="Proteomes" id="UP001595821">
    <property type="component" value="Unassembled WGS sequence"/>
</dbReference>
<evidence type="ECO:0000259" key="2">
    <source>
        <dbReference type="Pfam" id="PF12697"/>
    </source>
</evidence>
<dbReference type="InterPro" id="IPR000639">
    <property type="entry name" value="Epox_hydrolase-like"/>
</dbReference>
<dbReference type="GO" id="GO:0016787">
    <property type="term" value="F:hydrolase activity"/>
    <property type="evidence" value="ECO:0007669"/>
    <property type="project" value="UniProtKB-KW"/>
</dbReference>
<organism evidence="3 4">
    <name type="scientific">Natribaculum luteum</name>
    <dbReference type="NCBI Taxonomy" id="1586232"/>
    <lineage>
        <taxon>Archaea</taxon>
        <taxon>Methanobacteriati</taxon>
        <taxon>Methanobacteriota</taxon>
        <taxon>Stenosarchaea group</taxon>
        <taxon>Halobacteria</taxon>
        <taxon>Halobacteriales</taxon>
        <taxon>Natrialbaceae</taxon>
        <taxon>Natribaculum</taxon>
    </lineage>
</organism>
<comment type="caution">
    <text evidence="3">The sequence shown here is derived from an EMBL/GenBank/DDBJ whole genome shotgun (WGS) entry which is preliminary data.</text>
</comment>
<dbReference type="AlphaFoldDB" id="A0ABD5NYE9"/>
<protein>
    <submittedName>
        <fullName evidence="3">Alpha/beta fold hydrolase</fullName>
    </submittedName>
</protein>
<dbReference type="Gene3D" id="3.40.50.1820">
    <property type="entry name" value="alpha/beta hydrolase"/>
    <property type="match status" value="1"/>
</dbReference>
<dbReference type="PRINTS" id="PR00412">
    <property type="entry name" value="EPOXHYDRLASE"/>
</dbReference>
<name>A0ABD5NYE9_9EURY</name>
<dbReference type="PANTHER" id="PTHR43798:SF31">
    <property type="entry name" value="AB HYDROLASE SUPERFAMILY PROTEIN YCLE"/>
    <property type="match status" value="1"/>
</dbReference>
<evidence type="ECO:0000313" key="4">
    <source>
        <dbReference type="Proteomes" id="UP001595821"/>
    </source>
</evidence>
<gene>
    <name evidence="3" type="ORF">ACFOZ7_09050</name>
</gene>
<accession>A0ABD5NYE9</accession>
<dbReference type="RefSeq" id="WP_246974385.1">
    <property type="nucleotide sequence ID" value="NZ_CP095397.1"/>
</dbReference>
<keyword evidence="1 3" id="KW-0378">Hydrolase</keyword>
<evidence type="ECO:0000256" key="1">
    <source>
        <dbReference type="ARBA" id="ARBA00022801"/>
    </source>
</evidence>
<dbReference type="PANTHER" id="PTHR43798">
    <property type="entry name" value="MONOACYLGLYCEROL LIPASE"/>
    <property type="match status" value="1"/>
</dbReference>
<dbReference type="EMBL" id="JBHSDJ010000029">
    <property type="protein sequence ID" value="MFC4247144.1"/>
    <property type="molecule type" value="Genomic_DNA"/>
</dbReference>
<reference evidence="3 4" key="1">
    <citation type="journal article" date="2014" name="Int. J. Syst. Evol. Microbiol.">
        <title>Complete genome sequence of Corynebacterium casei LMG S-19264T (=DSM 44701T), isolated from a smear-ripened cheese.</title>
        <authorList>
            <consortium name="US DOE Joint Genome Institute (JGI-PGF)"/>
            <person name="Walter F."/>
            <person name="Albersmeier A."/>
            <person name="Kalinowski J."/>
            <person name="Ruckert C."/>
        </authorList>
    </citation>
    <scope>NUCLEOTIDE SEQUENCE [LARGE SCALE GENOMIC DNA]</scope>
    <source>
        <strain evidence="3 4">IBRC-M 10912</strain>
    </source>
</reference>
<dbReference type="InterPro" id="IPR029058">
    <property type="entry name" value="AB_hydrolase_fold"/>
</dbReference>
<dbReference type="Pfam" id="PF12697">
    <property type="entry name" value="Abhydrolase_6"/>
    <property type="match status" value="1"/>
</dbReference>
<sequence length="266" mass="29632">MPYVQCNGADLYFEDEGTGDPIVLLHGVMAGLRFFEPQLANLSADYRPIALDFRGHGRSSKTDLGHTVPQYARDLNSFLEQRALDDVVLVGWSMGAHVAWEYLDRFGTERVRGQVVVDMSASAFEWDEYPHGSTDLARLTGLLELVQTDYDSSIEQLVESAFAEPPAGETRSLVFDELSRTPPPIKSAIVFDYTMRDYRDVLPGIDVPTLVVAGADEKWRTVAAVEDVAERLPNADFEVIEECGHCPSLEVPARFDRAITKFVESL</sequence>
<dbReference type="InterPro" id="IPR000073">
    <property type="entry name" value="AB_hydrolase_1"/>
</dbReference>
<dbReference type="GeneID" id="71853784"/>
<dbReference type="InterPro" id="IPR050266">
    <property type="entry name" value="AB_hydrolase_sf"/>
</dbReference>
<proteinExistence type="predicted"/>
<evidence type="ECO:0000313" key="3">
    <source>
        <dbReference type="EMBL" id="MFC4247144.1"/>
    </source>
</evidence>
<feature type="domain" description="AB hydrolase-1" evidence="2">
    <location>
        <begin position="22"/>
        <end position="256"/>
    </location>
</feature>